<dbReference type="EMBL" id="SBHX01000056">
    <property type="protein sequence ID" value="RWX26601.1"/>
    <property type="molecule type" value="Genomic_DNA"/>
</dbReference>
<sequence length="173" mass="19449">MAFFRKDNTVSENAYHTAEEFYAEVRGGLREKSNSNKVESELMFFCIIGFTLLSPLFVTLADGFWLGKLTPAVLSVLAAAATAWLQLRKPQRLWSLYGAQRELEREKSYYDFKIGPYADAINPEQLLAGKIADIAFGVHEQWEGLVPEPDMLVSLKVRSQPDGHHESPKPANS</sequence>
<dbReference type="RefSeq" id="WP_128411489.1">
    <property type="nucleotide sequence ID" value="NZ_SBHX01000056.1"/>
</dbReference>
<keyword evidence="1" id="KW-0472">Membrane</keyword>
<organism evidence="2 3">
    <name type="scientific">Rhizobium leguminosarum</name>
    <dbReference type="NCBI Taxonomy" id="384"/>
    <lineage>
        <taxon>Bacteria</taxon>
        <taxon>Pseudomonadati</taxon>
        <taxon>Pseudomonadota</taxon>
        <taxon>Alphaproteobacteria</taxon>
        <taxon>Hyphomicrobiales</taxon>
        <taxon>Rhizobiaceae</taxon>
        <taxon>Rhizobium/Agrobacterium group</taxon>
        <taxon>Rhizobium</taxon>
    </lineage>
</organism>
<dbReference type="Pfam" id="PF14015">
    <property type="entry name" value="DUF4231"/>
    <property type="match status" value="1"/>
</dbReference>
<evidence type="ECO:0000313" key="3">
    <source>
        <dbReference type="Proteomes" id="UP000283817"/>
    </source>
</evidence>
<evidence type="ECO:0000256" key="1">
    <source>
        <dbReference type="SAM" id="Phobius"/>
    </source>
</evidence>
<feature type="transmembrane region" description="Helical" evidence="1">
    <location>
        <begin position="64"/>
        <end position="85"/>
    </location>
</feature>
<feature type="transmembrane region" description="Helical" evidence="1">
    <location>
        <begin position="42"/>
        <end position="58"/>
    </location>
</feature>
<gene>
    <name evidence="2" type="ORF">EHI47_23235</name>
</gene>
<accession>A0A444HTG4</accession>
<keyword evidence="1" id="KW-1133">Transmembrane helix</keyword>
<dbReference type="InterPro" id="IPR025325">
    <property type="entry name" value="DUF4231"/>
</dbReference>
<reference evidence="2 3" key="1">
    <citation type="submission" date="2019-01" db="EMBL/GenBank/DDBJ databases">
        <title>RHIZO-ID as a novel technology for direct rhizobia identification.</title>
        <authorList>
            <person name="De Meyer S.E."/>
        </authorList>
    </citation>
    <scope>NUCLEOTIDE SEQUENCE [LARGE SCALE GENOMIC DNA]</scope>
    <source>
        <strain evidence="2 3">WSM448</strain>
    </source>
</reference>
<comment type="caution">
    <text evidence="2">The sequence shown here is derived from an EMBL/GenBank/DDBJ whole genome shotgun (WGS) entry which is preliminary data.</text>
</comment>
<evidence type="ECO:0000313" key="2">
    <source>
        <dbReference type="EMBL" id="RWX26601.1"/>
    </source>
</evidence>
<name>A0A444HTG4_RHILE</name>
<dbReference type="NCBIfam" id="NF033634">
    <property type="entry name" value="SLATT_1"/>
    <property type="match status" value="1"/>
</dbReference>
<keyword evidence="1" id="KW-0812">Transmembrane</keyword>
<proteinExistence type="predicted"/>
<dbReference type="AlphaFoldDB" id="A0A444HTG4"/>
<dbReference type="Proteomes" id="UP000283817">
    <property type="component" value="Unassembled WGS sequence"/>
</dbReference>
<protein>
    <submittedName>
        <fullName evidence="2">DUF4231 domain-containing protein</fullName>
    </submittedName>
</protein>